<gene>
    <name evidence="15" type="primary">hisI</name>
    <name evidence="15" type="synonym">hisIE</name>
    <name evidence="17" type="ORF">GTU77_02805</name>
</gene>
<keyword evidence="9 15" id="KW-0028">Amino-acid biosynthesis</keyword>
<dbReference type="CDD" id="cd11534">
    <property type="entry name" value="NTP-PPase_HisIE_like"/>
    <property type="match status" value="1"/>
</dbReference>
<dbReference type="InterPro" id="IPR002496">
    <property type="entry name" value="PRib_AMP_CycHydrolase_dom"/>
</dbReference>
<name>A0AAJ2YXK2_WEICO</name>
<evidence type="ECO:0000256" key="5">
    <source>
        <dbReference type="ARBA" id="ARBA00005204"/>
    </source>
</evidence>
<dbReference type="GO" id="GO:0004636">
    <property type="term" value="F:phosphoribosyl-ATP diphosphatase activity"/>
    <property type="evidence" value="ECO:0007669"/>
    <property type="project" value="UniProtKB-UniRule"/>
</dbReference>
<protein>
    <recommendedName>
        <fullName evidence="15">Histidine biosynthesis bifunctional protein HisIE</fullName>
    </recommendedName>
    <domain>
        <recommendedName>
            <fullName evidence="15">Phosphoribosyl-AMP cyclohydrolase</fullName>
            <shortName evidence="15">PRA-CH</shortName>
            <ecNumber evidence="15">3.5.4.19</ecNumber>
        </recommendedName>
    </domain>
    <domain>
        <recommendedName>
            <fullName evidence="15">Phosphoribosyl-ATP pyrophosphatase</fullName>
            <shortName evidence="15">PRA-PH</shortName>
            <ecNumber evidence="15">3.6.1.31</ecNumber>
        </recommendedName>
    </domain>
</protein>
<keyword evidence="10 15" id="KW-0547">Nucleotide-binding</keyword>
<accession>A0AAJ2YXK2</accession>
<keyword evidence="11 15" id="KW-0378">Hydrolase</keyword>
<keyword evidence="13 15" id="KW-0368">Histidine biosynthesis</keyword>
<comment type="caution">
    <text evidence="17">The sequence shown here is derived from an EMBL/GenBank/DDBJ whole genome shotgun (WGS) entry which is preliminary data.</text>
</comment>
<evidence type="ECO:0000256" key="2">
    <source>
        <dbReference type="ARBA" id="ARBA00001460"/>
    </source>
</evidence>
<dbReference type="EMBL" id="JAAAMQ010000003">
    <property type="protein sequence ID" value="NBA11148.1"/>
    <property type="molecule type" value="Genomic_DNA"/>
</dbReference>
<organism evidence="17 18">
    <name type="scientific">Weissella confusa</name>
    <name type="common">Lactobacillus confusus</name>
    <dbReference type="NCBI Taxonomy" id="1583"/>
    <lineage>
        <taxon>Bacteria</taxon>
        <taxon>Bacillati</taxon>
        <taxon>Bacillota</taxon>
        <taxon>Bacilli</taxon>
        <taxon>Lactobacillales</taxon>
        <taxon>Lactobacillaceae</taxon>
        <taxon>Weissella</taxon>
    </lineage>
</organism>
<feature type="region of interest" description="Phosphoribosyl-ATP pyrophosphohydrolase" evidence="15">
    <location>
        <begin position="116"/>
        <end position="217"/>
    </location>
</feature>
<evidence type="ECO:0000256" key="6">
    <source>
        <dbReference type="ARBA" id="ARBA00007731"/>
    </source>
</evidence>
<dbReference type="HAMAP" id="MF_01019">
    <property type="entry name" value="HisIE"/>
    <property type="match status" value="1"/>
</dbReference>
<dbReference type="SUPFAM" id="SSF101386">
    <property type="entry name" value="all-alpha NTP pyrophosphatases"/>
    <property type="match status" value="1"/>
</dbReference>
<dbReference type="SUPFAM" id="SSF141734">
    <property type="entry name" value="HisI-like"/>
    <property type="match status" value="1"/>
</dbReference>
<keyword evidence="14 15" id="KW-0511">Multifunctional enzyme</keyword>
<dbReference type="RefSeq" id="WP_135798527.1">
    <property type="nucleotide sequence ID" value="NZ_CP027565.1"/>
</dbReference>
<dbReference type="InterPro" id="IPR023019">
    <property type="entry name" value="His_synth_HisIE"/>
</dbReference>
<comment type="subcellular location">
    <subcellularLocation>
        <location evidence="3 15">Cytoplasm</location>
    </subcellularLocation>
</comment>
<keyword evidence="8 15" id="KW-0963">Cytoplasm</keyword>
<dbReference type="InterPro" id="IPR026660">
    <property type="entry name" value="PRA-CH"/>
</dbReference>
<comment type="similarity">
    <text evidence="7 15">In the N-terminal section; belongs to the PRA-CH family.</text>
</comment>
<comment type="pathway">
    <text evidence="5 15">Amino-acid biosynthesis; L-histidine biosynthesis; L-histidine from 5-phospho-alpha-D-ribose 1-diphosphate: step 2/9.</text>
</comment>
<proteinExistence type="inferred from homology"/>
<dbReference type="InterPro" id="IPR038019">
    <property type="entry name" value="PRib_AMP_CycHydrolase_sf"/>
</dbReference>
<dbReference type="Gene3D" id="3.10.20.810">
    <property type="entry name" value="Phosphoribosyl-AMP cyclohydrolase"/>
    <property type="match status" value="1"/>
</dbReference>
<dbReference type="GO" id="GO:0005524">
    <property type="term" value="F:ATP binding"/>
    <property type="evidence" value="ECO:0007669"/>
    <property type="project" value="UniProtKB-KW"/>
</dbReference>
<evidence type="ECO:0000256" key="12">
    <source>
        <dbReference type="ARBA" id="ARBA00022840"/>
    </source>
</evidence>
<evidence type="ECO:0000256" key="4">
    <source>
        <dbReference type="ARBA" id="ARBA00005169"/>
    </source>
</evidence>
<comment type="catalytic activity">
    <reaction evidence="2 15">
        <text>1-(5-phospho-beta-D-ribosyl)-ATP + H2O = 1-(5-phospho-beta-D-ribosyl)-5'-AMP + diphosphate + H(+)</text>
        <dbReference type="Rhea" id="RHEA:22828"/>
        <dbReference type="ChEBI" id="CHEBI:15377"/>
        <dbReference type="ChEBI" id="CHEBI:15378"/>
        <dbReference type="ChEBI" id="CHEBI:33019"/>
        <dbReference type="ChEBI" id="CHEBI:59457"/>
        <dbReference type="ChEBI" id="CHEBI:73183"/>
        <dbReference type="EC" id="3.6.1.31"/>
    </reaction>
</comment>
<dbReference type="Gene3D" id="1.10.287.1080">
    <property type="entry name" value="MazG-like"/>
    <property type="match status" value="1"/>
</dbReference>
<dbReference type="Pfam" id="PF01503">
    <property type="entry name" value="PRA-PH"/>
    <property type="match status" value="1"/>
</dbReference>
<dbReference type="NCBIfam" id="NF002747">
    <property type="entry name" value="PRK02759.1"/>
    <property type="match status" value="1"/>
</dbReference>
<dbReference type="FunFam" id="3.10.20.810:FF:000001">
    <property type="entry name" value="Histidine biosynthesis bifunctional protein HisIE"/>
    <property type="match status" value="1"/>
</dbReference>
<dbReference type="InterPro" id="IPR021130">
    <property type="entry name" value="PRib-ATP_PPHydrolase-like"/>
</dbReference>
<evidence type="ECO:0000313" key="17">
    <source>
        <dbReference type="EMBL" id="NBA11148.1"/>
    </source>
</evidence>
<evidence type="ECO:0000256" key="14">
    <source>
        <dbReference type="ARBA" id="ARBA00023268"/>
    </source>
</evidence>
<comment type="pathway">
    <text evidence="4 15">Amino-acid biosynthesis; L-histidine biosynthesis; L-histidine from 5-phospho-alpha-D-ribose 1-diphosphate: step 3/9.</text>
</comment>
<dbReference type="Pfam" id="PF01502">
    <property type="entry name" value="PRA-CH"/>
    <property type="match status" value="1"/>
</dbReference>
<evidence type="ECO:0000259" key="16">
    <source>
        <dbReference type="Pfam" id="PF01502"/>
    </source>
</evidence>
<evidence type="ECO:0000256" key="15">
    <source>
        <dbReference type="HAMAP-Rule" id="MF_01019"/>
    </source>
</evidence>
<evidence type="ECO:0000313" key="18">
    <source>
        <dbReference type="Proteomes" id="UP000719917"/>
    </source>
</evidence>
<dbReference type="EC" id="3.5.4.19" evidence="15"/>
<dbReference type="GO" id="GO:0000105">
    <property type="term" value="P:L-histidine biosynthetic process"/>
    <property type="evidence" value="ECO:0007669"/>
    <property type="project" value="UniProtKB-UniRule"/>
</dbReference>
<dbReference type="NCBIfam" id="NF000768">
    <property type="entry name" value="PRK00051.1"/>
    <property type="match status" value="1"/>
</dbReference>
<dbReference type="PANTHER" id="PTHR42945:SF9">
    <property type="entry name" value="HISTIDINE BIOSYNTHESIS BIFUNCTIONAL PROTEIN HISIE"/>
    <property type="match status" value="1"/>
</dbReference>
<reference evidence="17" key="1">
    <citation type="submission" date="2020-01" db="EMBL/GenBank/DDBJ databases">
        <title>First Reported Case and Whole Genome of Weissella confusa in an Equid.</title>
        <authorList>
            <person name="Little S.V."/>
            <person name="Lawhon S.D."/>
        </authorList>
    </citation>
    <scope>NUCLEOTIDE SEQUENCE</scope>
    <source>
        <strain evidence="17">718955</strain>
    </source>
</reference>
<evidence type="ECO:0000256" key="8">
    <source>
        <dbReference type="ARBA" id="ARBA00022490"/>
    </source>
</evidence>
<comment type="catalytic activity">
    <reaction evidence="1 15">
        <text>1-(5-phospho-beta-D-ribosyl)-5'-AMP + H2O = 1-(5-phospho-beta-D-ribosyl)-5-[(5-phospho-beta-D-ribosylamino)methylideneamino]imidazole-4-carboxamide</text>
        <dbReference type="Rhea" id="RHEA:20049"/>
        <dbReference type="ChEBI" id="CHEBI:15377"/>
        <dbReference type="ChEBI" id="CHEBI:58435"/>
        <dbReference type="ChEBI" id="CHEBI:59457"/>
        <dbReference type="EC" id="3.5.4.19"/>
    </reaction>
</comment>
<evidence type="ECO:0000256" key="9">
    <source>
        <dbReference type="ARBA" id="ARBA00022605"/>
    </source>
</evidence>
<evidence type="ECO:0000256" key="3">
    <source>
        <dbReference type="ARBA" id="ARBA00004496"/>
    </source>
</evidence>
<dbReference type="EC" id="3.6.1.31" evidence="15"/>
<dbReference type="PANTHER" id="PTHR42945">
    <property type="entry name" value="HISTIDINE BIOSYNTHESIS BIFUNCTIONAL PROTEIN"/>
    <property type="match status" value="1"/>
</dbReference>
<feature type="region of interest" description="Phosphoribosyl-AMP cyclohydrolase" evidence="15">
    <location>
        <begin position="1"/>
        <end position="115"/>
    </location>
</feature>
<dbReference type="InterPro" id="IPR008179">
    <property type="entry name" value="HisE"/>
</dbReference>
<dbReference type="AlphaFoldDB" id="A0AAJ2YXK2"/>
<dbReference type="GO" id="GO:0005737">
    <property type="term" value="C:cytoplasm"/>
    <property type="evidence" value="ECO:0007669"/>
    <property type="project" value="UniProtKB-SubCell"/>
</dbReference>
<evidence type="ECO:0000256" key="13">
    <source>
        <dbReference type="ARBA" id="ARBA00023102"/>
    </source>
</evidence>
<evidence type="ECO:0000256" key="11">
    <source>
        <dbReference type="ARBA" id="ARBA00022801"/>
    </source>
</evidence>
<feature type="domain" description="Phosphoribosyl-AMP cyclohydrolase" evidence="16">
    <location>
        <begin position="30"/>
        <end position="102"/>
    </location>
</feature>
<dbReference type="GO" id="GO:0004635">
    <property type="term" value="F:phosphoribosyl-AMP cyclohydrolase activity"/>
    <property type="evidence" value="ECO:0007669"/>
    <property type="project" value="UniProtKB-UniRule"/>
</dbReference>
<dbReference type="NCBIfam" id="TIGR03188">
    <property type="entry name" value="histidine_hisI"/>
    <property type="match status" value="1"/>
</dbReference>
<dbReference type="Proteomes" id="UP000719917">
    <property type="component" value="Unassembled WGS sequence"/>
</dbReference>
<evidence type="ECO:0000256" key="1">
    <source>
        <dbReference type="ARBA" id="ARBA00000024"/>
    </source>
</evidence>
<sequence>MLNLTPKFDAKTGLLPVVVQDYNTKRVLTLAYMNAESYQKTLETKETWFWSRSRHELWHKGATSGHTQQVIKMTLDCDVDALVVQVLPNGPACHTGAVSCFFNDLTEGKLMADQTFEELYELVLNRQKVPKPDSYTDYLFSKGRDKILKKLGEEATEVVIAAKENKQELQYEVADLLFHLMVLLVNEGVTIADIEQELGSRLGVSSVLKERVTVEKY</sequence>
<evidence type="ECO:0000256" key="7">
    <source>
        <dbReference type="ARBA" id="ARBA00008299"/>
    </source>
</evidence>
<dbReference type="HAMAP" id="MF_01021">
    <property type="entry name" value="HisI"/>
    <property type="match status" value="1"/>
</dbReference>
<dbReference type="HAMAP" id="MF_01020">
    <property type="entry name" value="HisE"/>
    <property type="match status" value="1"/>
</dbReference>
<keyword evidence="12 15" id="KW-0067">ATP-binding</keyword>
<comment type="similarity">
    <text evidence="6 15">In the C-terminal section; belongs to the PRA-PH family.</text>
</comment>
<evidence type="ECO:0000256" key="10">
    <source>
        <dbReference type="ARBA" id="ARBA00022741"/>
    </source>
</evidence>